<gene>
    <name evidence="2" type="ORF">LDX50_27010</name>
</gene>
<evidence type="ECO:0000313" key="3">
    <source>
        <dbReference type="Proteomes" id="UP001139409"/>
    </source>
</evidence>
<sequence length="533" mass="59038">MIICKSVVFAPCLMAQEARIVEIMSDPEPSRGLPAAEYVELLISEDGISTENWTLQDASGRIGRVGRRSVNAGDLIVLCSETNSEKFPDAVAVEPWPVLNNTSDRIILRDGSGDIIDSVTYFQSWHQGSDRDGGVSFEMINPRYLCIPENNWRSSVNEAGGTPGVTNSIYKEPVSDGPFITNVYAESDIYIWFDKSIVFSSLNAESIRILPEIRLRAILMEQGHYVFRTDQRLFSDVNYGLELVDIKGCDGSISKTLSTQFMVSDLPGEEDLCINEILFNAAPGNSDYIELANISAHQLTLRGVTIERFTQTAKPIQTVIDSLVSIPSNDYLVITKNRNALLNRYRSAPENKILEIKNLLNLPDRKGNLVLKGASGSVMDEINYDEGFHHQALENTEDVSLERISMFLPAITGNNWTSASQADGFGTPGRPNSQLEHADDMMISVNADIGLSGNAQIVYHDLPVGTTLSAKVFDMRGRITGDIVSEFLTGRSGMIEFNFEAVGIKKGGMYFVWIEILTQGGKSHRFIRRLITR</sequence>
<feature type="domain" description="LTD" evidence="1">
    <location>
        <begin position="270"/>
        <end position="384"/>
    </location>
</feature>
<name>A0A9X1HY27_9BACT</name>
<evidence type="ECO:0000313" key="2">
    <source>
        <dbReference type="EMBL" id="MCA6078554.1"/>
    </source>
</evidence>
<dbReference type="Proteomes" id="UP001139409">
    <property type="component" value="Unassembled WGS sequence"/>
</dbReference>
<dbReference type="RefSeq" id="WP_225699411.1">
    <property type="nucleotide sequence ID" value="NZ_JAIXNE010000006.1"/>
</dbReference>
<dbReference type="EMBL" id="JAIXNE010000006">
    <property type="protein sequence ID" value="MCA6078554.1"/>
    <property type="molecule type" value="Genomic_DNA"/>
</dbReference>
<dbReference type="InterPro" id="IPR001322">
    <property type="entry name" value="Lamin_tail_dom"/>
</dbReference>
<protein>
    <submittedName>
        <fullName evidence="2">Lamin tail domain-containing protein</fullName>
    </submittedName>
</protein>
<keyword evidence="3" id="KW-1185">Reference proteome</keyword>
<comment type="caution">
    <text evidence="2">The sequence shown here is derived from an EMBL/GenBank/DDBJ whole genome shotgun (WGS) entry which is preliminary data.</text>
</comment>
<organism evidence="2 3">
    <name type="scientific">Fulvivirga sedimenti</name>
    <dbReference type="NCBI Taxonomy" id="2879465"/>
    <lineage>
        <taxon>Bacteria</taxon>
        <taxon>Pseudomonadati</taxon>
        <taxon>Bacteroidota</taxon>
        <taxon>Cytophagia</taxon>
        <taxon>Cytophagales</taxon>
        <taxon>Fulvivirgaceae</taxon>
        <taxon>Fulvivirga</taxon>
    </lineage>
</organism>
<proteinExistence type="predicted"/>
<dbReference type="AlphaFoldDB" id="A0A9X1HY27"/>
<dbReference type="Pfam" id="PF00932">
    <property type="entry name" value="LTD"/>
    <property type="match status" value="1"/>
</dbReference>
<accession>A0A9X1HY27</accession>
<evidence type="ECO:0000259" key="1">
    <source>
        <dbReference type="Pfam" id="PF00932"/>
    </source>
</evidence>
<reference evidence="2" key="1">
    <citation type="submission" date="2021-09" db="EMBL/GenBank/DDBJ databases">
        <title>Fulvivirga sp. isolated from coastal sediment.</title>
        <authorList>
            <person name="Yu H."/>
        </authorList>
    </citation>
    <scope>NUCLEOTIDE SEQUENCE</scope>
    <source>
        <strain evidence="2">1062</strain>
    </source>
</reference>